<evidence type="ECO:0000313" key="3">
    <source>
        <dbReference type="EMBL" id="MFD0689237.1"/>
    </source>
</evidence>
<keyword evidence="2" id="KW-0812">Transmembrane</keyword>
<proteinExistence type="predicted"/>
<accession>A0ABW2XSM8</accession>
<dbReference type="EMBL" id="JBHTGP010000016">
    <property type="protein sequence ID" value="MFD0689237.1"/>
    <property type="molecule type" value="Genomic_DNA"/>
</dbReference>
<dbReference type="Proteomes" id="UP001597063">
    <property type="component" value="Unassembled WGS sequence"/>
</dbReference>
<evidence type="ECO:0000256" key="1">
    <source>
        <dbReference type="SAM" id="MobiDB-lite"/>
    </source>
</evidence>
<keyword evidence="2" id="KW-0472">Membrane</keyword>
<feature type="transmembrane region" description="Helical" evidence="2">
    <location>
        <begin position="41"/>
        <end position="62"/>
    </location>
</feature>
<name>A0ABW2XSM8_9ACTN</name>
<sequence length="226" mass="23763">MSTDDTDVMSALKNSLDGVTMRTPIDQIITTGRARRRRRRAAGVATGVVAITGIALGVPALGHPSTAPPGQSAGGVHVRTAAFTLDSQTDGTLRVTWDKDKYFKDHAGLESALRAAGFPVLVKEGVFCKGPHDDGHLSPSGSGDGVERVMRGERQSDGRVNLIFDPRAMPAGQQLFIGYLSPAQLAAVNGNPGSVERLVPKTGPLTCDTQPPPPHIMRNTPGEKPG</sequence>
<gene>
    <name evidence="3" type="ORF">ACFQZM_32435</name>
</gene>
<evidence type="ECO:0000256" key="2">
    <source>
        <dbReference type="SAM" id="Phobius"/>
    </source>
</evidence>
<feature type="region of interest" description="Disordered" evidence="1">
    <location>
        <begin position="206"/>
        <end position="226"/>
    </location>
</feature>
<protein>
    <submittedName>
        <fullName evidence="3">Uncharacterized protein</fullName>
    </submittedName>
</protein>
<keyword evidence="4" id="KW-1185">Reference proteome</keyword>
<keyword evidence="2" id="KW-1133">Transmembrane helix</keyword>
<organism evidence="3 4">
    <name type="scientific">Actinomadura fibrosa</name>
    <dbReference type="NCBI Taxonomy" id="111802"/>
    <lineage>
        <taxon>Bacteria</taxon>
        <taxon>Bacillati</taxon>
        <taxon>Actinomycetota</taxon>
        <taxon>Actinomycetes</taxon>
        <taxon>Streptosporangiales</taxon>
        <taxon>Thermomonosporaceae</taxon>
        <taxon>Actinomadura</taxon>
    </lineage>
</organism>
<evidence type="ECO:0000313" key="4">
    <source>
        <dbReference type="Proteomes" id="UP001597063"/>
    </source>
</evidence>
<comment type="caution">
    <text evidence="3">The sequence shown here is derived from an EMBL/GenBank/DDBJ whole genome shotgun (WGS) entry which is preliminary data.</text>
</comment>
<dbReference type="RefSeq" id="WP_131757658.1">
    <property type="nucleotide sequence ID" value="NZ_CAACUY010000035.1"/>
</dbReference>
<reference evidence="4" key="1">
    <citation type="journal article" date="2019" name="Int. J. Syst. Evol. Microbiol.">
        <title>The Global Catalogue of Microorganisms (GCM) 10K type strain sequencing project: providing services to taxonomists for standard genome sequencing and annotation.</title>
        <authorList>
            <consortium name="The Broad Institute Genomics Platform"/>
            <consortium name="The Broad Institute Genome Sequencing Center for Infectious Disease"/>
            <person name="Wu L."/>
            <person name="Ma J."/>
        </authorList>
    </citation>
    <scope>NUCLEOTIDE SEQUENCE [LARGE SCALE GENOMIC DNA]</scope>
    <source>
        <strain evidence="4">JCM 9371</strain>
    </source>
</reference>